<evidence type="ECO:0000313" key="9">
    <source>
        <dbReference type="EMBL" id="TGG90450.1"/>
    </source>
</evidence>
<evidence type="ECO:0000256" key="1">
    <source>
        <dbReference type="ARBA" id="ARBA00004651"/>
    </source>
</evidence>
<evidence type="ECO:0000256" key="2">
    <source>
        <dbReference type="ARBA" id="ARBA00022448"/>
    </source>
</evidence>
<gene>
    <name evidence="9" type="ORF">ERJ67_10290</name>
</gene>
<evidence type="ECO:0000313" key="10">
    <source>
        <dbReference type="Proteomes" id="UP000317990"/>
    </source>
</evidence>
<keyword evidence="2 7" id="KW-0813">Transport</keyword>
<dbReference type="PANTHER" id="PTHR43163:SF6">
    <property type="entry name" value="DIPEPTIDE TRANSPORT SYSTEM PERMEASE PROTEIN DPPB-RELATED"/>
    <property type="match status" value="1"/>
</dbReference>
<dbReference type="GO" id="GO:0005886">
    <property type="term" value="C:plasma membrane"/>
    <property type="evidence" value="ECO:0007669"/>
    <property type="project" value="UniProtKB-SubCell"/>
</dbReference>
<dbReference type="PANTHER" id="PTHR43163">
    <property type="entry name" value="DIPEPTIDE TRANSPORT SYSTEM PERMEASE PROTEIN DPPB-RELATED"/>
    <property type="match status" value="1"/>
</dbReference>
<feature type="transmembrane region" description="Helical" evidence="7">
    <location>
        <begin position="308"/>
        <end position="334"/>
    </location>
</feature>
<dbReference type="AlphaFoldDB" id="A0A524RKP8"/>
<dbReference type="CDD" id="cd06261">
    <property type="entry name" value="TM_PBP2"/>
    <property type="match status" value="1"/>
</dbReference>
<feature type="transmembrane region" description="Helical" evidence="7">
    <location>
        <begin position="208"/>
        <end position="227"/>
    </location>
</feature>
<evidence type="ECO:0000256" key="3">
    <source>
        <dbReference type="ARBA" id="ARBA00022475"/>
    </source>
</evidence>
<keyword evidence="5 7" id="KW-1133">Transmembrane helix</keyword>
<evidence type="ECO:0000256" key="5">
    <source>
        <dbReference type="ARBA" id="ARBA00022989"/>
    </source>
</evidence>
<evidence type="ECO:0000256" key="7">
    <source>
        <dbReference type="RuleBase" id="RU363032"/>
    </source>
</evidence>
<protein>
    <submittedName>
        <fullName evidence="9">ABC transporter permease</fullName>
    </submittedName>
</protein>
<organism evidence="9 10">
    <name type="scientific">Aphanocapsa feldmannii 277cV</name>
    <dbReference type="NCBI Taxonomy" id="2507553"/>
    <lineage>
        <taxon>Bacteria</taxon>
        <taxon>Bacillati</taxon>
        <taxon>Cyanobacteriota</taxon>
        <taxon>Cyanophyceae</taxon>
        <taxon>Oscillatoriophycideae</taxon>
        <taxon>Chroococcales</taxon>
        <taxon>Microcystaceae</taxon>
        <taxon>Aphanocapsa</taxon>
    </lineage>
</organism>
<feature type="transmembrane region" description="Helical" evidence="7">
    <location>
        <begin position="107"/>
        <end position="128"/>
    </location>
</feature>
<dbReference type="InterPro" id="IPR045621">
    <property type="entry name" value="BPD_transp_1_N"/>
</dbReference>
<proteinExistence type="inferred from homology"/>
<name>A0A524RKP8_9CHRO</name>
<comment type="caution">
    <text evidence="9">The sequence shown here is derived from an EMBL/GenBank/DDBJ whole genome shotgun (WGS) entry which is preliminary data.</text>
</comment>
<sequence length="340" mass="36214">MSRRANLIRYVAGRLALAPLMLWLIASLVFLLLRVAPGDPVDAMLGTRATAAAREALRLQLGLDRPLPLQYFDYLGQLLRGDLGTSLNSSQPVARIVGDSLPASLELGAVALLLAALLGLAVGFSGAARPEGRLDLAGRLFGIGTYALPPFWAAMVLQLVFAVWLGWLPVGGRFPNSMVPPAGPTGLYLVDGLVALRPDWLIGSLRHLVLPAGTLGLLLSGVFEKVLRLNLRRALRSDYVEAARSRGIPEGRVILRHALPNALLPVLTLAGITVASLIGGALLIEVTFSWPGIALRLQEAIGQRDYPVVQGVVVVLAALVVAVTLLVDLLVAWLDPRVSF</sequence>
<dbReference type="Proteomes" id="UP000317990">
    <property type="component" value="Unassembled WGS sequence"/>
</dbReference>
<dbReference type="EMBL" id="SRMO01000087">
    <property type="protein sequence ID" value="TGG90450.1"/>
    <property type="molecule type" value="Genomic_DNA"/>
</dbReference>
<comment type="subcellular location">
    <subcellularLocation>
        <location evidence="1 7">Cell membrane</location>
        <topology evidence="1 7">Multi-pass membrane protein</topology>
    </subcellularLocation>
</comment>
<keyword evidence="3" id="KW-1003">Cell membrane</keyword>
<dbReference type="InterPro" id="IPR000515">
    <property type="entry name" value="MetI-like"/>
</dbReference>
<comment type="similarity">
    <text evidence="7">Belongs to the binding-protein-dependent transport system permease family.</text>
</comment>
<evidence type="ECO:0000259" key="8">
    <source>
        <dbReference type="PROSITE" id="PS50928"/>
    </source>
</evidence>
<feature type="transmembrane region" description="Helical" evidence="7">
    <location>
        <begin position="262"/>
        <end position="288"/>
    </location>
</feature>
<dbReference type="PROSITE" id="PS50928">
    <property type="entry name" value="ABC_TM1"/>
    <property type="match status" value="1"/>
</dbReference>
<dbReference type="GO" id="GO:0055085">
    <property type="term" value="P:transmembrane transport"/>
    <property type="evidence" value="ECO:0007669"/>
    <property type="project" value="InterPro"/>
</dbReference>
<keyword evidence="4 7" id="KW-0812">Transmembrane</keyword>
<feature type="transmembrane region" description="Helical" evidence="7">
    <location>
        <begin position="140"/>
        <end position="167"/>
    </location>
</feature>
<feature type="domain" description="ABC transmembrane type-1" evidence="8">
    <location>
        <begin position="101"/>
        <end position="331"/>
    </location>
</feature>
<dbReference type="InterPro" id="IPR035906">
    <property type="entry name" value="MetI-like_sf"/>
</dbReference>
<keyword evidence="6 7" id="KW-0472">Membrane</keyword>
<dbReference type="Gene3D" id="1.10.3720.10">
    <property type="entry name" value="MetI-like"/>
    <property type="match status" value="1"/>
</dbReference>
<dbReference type="SUPFAM" id="SSF161098">
    <property type="entry name" value="MetI-like"/>
    <property type="match status" value="1"/>
</dbReference>
<evidence type="ECO:0000256" key="4">
    <source>
        <dbReference type="ARBA" id="ARBA00022692"/>
    </source>
</evidence>
<reference evidence="9 10" key="1">
    <citation type="journal article" date="2019" name="mSystems">
        <title>Life at home and on the roam: Genomic adaptions reflect the dual lifestyle of an intracellular, facultative symbiont.</title>
        <authorList>
            <person name="Burgsdorf I."/>
        </authorList>
    </citation>
    <scope>NUCLEOTIDE SEQUENCE [LARGE SCALE GENOMIC DNA]</scope>
    <source>
        <strain evidence="9">277cV</strain>
    </source>
</reference>
<dbReference type="Pfam" id="PF00528">
    <property type="entry name" value="BPD_transp_1"/>
    <property type="match status" value="1"/>
</dbReference>
<accession>A0A524RKP8</accession>
<evidence type="ECO:0000256" key="6">
    <source>
        <dbReference type="ARBA" id="ARBA00023136"/>
    </source>
</evidence>
<dbReference type="Pfam" id="PF19300">
    <property type="entry name" value="BPD_transp_1_N"/>
    <property type="match status" value="1"/>
</dbReference>